<reference evidence="2 3" key="1">
    <citation type="journal article" date="2015" name="Genome Announc.">
        <title>Complete genome sequence of Martelella endophytica YC6887, which has antifungal activity associated with a halophyte.</title>
        <authorList>
            <person name="Khan A."/>
            <person name="Khan H."/>
            <person name="Chung E.J."/>
            <person name="Hossain M.T."/>
            <person name="Chung Y.R."/>
        </authorList>
    </citation>
    <scope>NUCLEOTIDE SEQUENCE [LARGE SCALE GENOMIC DNA]</scope>
    <source>
        <strain evidence="2">YC6887</strain>
    </source>
</reference>
<keyword evidence="3" id="KW-1185">Reference proteome</keyword>
<accession>A0A0D5LMX4</accession>
<organism evidence="2 3">
    <name type="scientific">Martelella endophytica</name>
    <dbReference type="NCBI Taxonomy" id="1486262"/>
    <lineage>
        <taxon>Bacteria</taxon>
        <taxon>Pseudomonadati</taxon>
        <taxon>Pseudomonadota</taxon>
        <taxon>Alphaproteobacteria</taxon>
        <taxon>Hyphomicrobiales</taxon>
        <taxon>Aurantimonadaceae</taxon>
        <taxon>Martelella</taxon>
    </lineage>
</organism>
<dbReference type="PANTHER" id="PTHR34387">
    <property type="entry name" value="SLR1258 PROTEIN"/>
    <property type="match status" value="1"/>
</dbReference>
<dbReference type="Proteomes" id="UP000032611">
    <property type="component" value="Chromosome"/>
</dbReference>
<feature type="signal peptide" evidence="1">
    <location>
        <begin position="1"/>
        <end position="31"/>
    </location>
</feature>
<protein>
    <submittedName>
        <fullName evidence="2">Membrane protein</fullName>
    </submittedName>
</protein>
<evidence type="ECO:0000256" key="1">
    <source>
        <dbReference type="SAM" id="SignalP"/>
    </source>
</evidence>
<dbReference type="Pfam" id="PF04402">
    <property type="entry name" value="SIMPL"/>
    <property type="match status" value="1"/>
</dbReference>
<keyword evidence="1" id="KW-0732">Signal</keyword>
<name>A0A0D5LMX4_MAREN</name>
<dbReference type="PATRIC" id="fig|1486262.3.peg.1542"/>
<dbReference type="Gene3D" id="3.30.110.170">
    <property type="entry name" value="Protein of unknown function (DUF541), domain 1"/>
    <property type="match status" value="1"/>
</dbReference>
<sequence length="246" mass="25142">MAYLTGAYSPARILAAGILVAAPLFATASLAQQPPQQAAINVSAEGDATLVPDMATVSLSVVSQADDTATALSDNSAAMTKVIDALKASGIAETDIQTTDFSVSPRYDQVKADDGTTQSRITGYEVHNGLAVKIRDLSKLGSVLDQSVKLGVNSGGGISFSNSDPSKAEDEARREAVANALAKAKTLAEAAGVTLGDVLSISEQSSSPQPVMFRAMAMAKADSAVPVAAGENTYSVNVNMTFGIGQ</sequence>
<dbReference type="Gene3D" id="3.30.70.2970">
    <property type="entry name" value="Protein of unknown function (DUF541), domain 2"/>
    <property type="match status" value="1"/>
</dbReference>
<dbReference type="EMBL" id="CP010803">
    <property type="protein sequence ID" value="AJY45564.1"/>
    <property type="molecule type" value="Genomic_DNA"/>
</dbReference>
<dbReference type="OrthoDB" id="9813144at2"/>
<dbReference type="InterPro" id="IPR052022">
    <property type="entry name" value="26kDa_periplasmic_antigen"/>
</dbReference>
<dbReference type="AlphaFoldDB" id="A0A0D5LMX4"/>
<dbReference type="KEGG" id="mey:TM49_07480"/>
<dbReference type="HOGENOM" id="CLU_080344_4_0_5"/>
<proteinExistence type="predicted"/>
<gene>
    <name evidence="2" type="ORF">TM49_07480</name>
</gene>
<evidence type="ECO:0000313" key="2">
    <source>
        <dbReference type="EMBL" id="AJY45564.1"/>
    </source>
</evidence>
<dbReference type="PANTHER" id="PTHR34387:SF1">
    <property type="entry name" value="PERIPLASMIC IMMUNOGENIC PROTEIN"/>
    <property type="match status" value="1"/>
</dbReference>
<feature type="chain" id="PRO_5002295267" evidence="1">
    <location>
        <begin position="32"/>
        <end position="246"/>
    </location>
</feature>
<dbReference type="InterPro" id="IPR007497">
    <property type="entry name" value="SIMPL/DUF541"/>
</dbReference>
<dbReference type="RefSeq" id="WP_045680274.1">
    <property type="nucleotide sequence ID" value="NZ_CP010803.1"/>
</dbReference>
<evidence type="ECO:0000313" key="3">
    <source>
        <dbReference type="Proteomes" id="UP000032611"/>
    </source>
</evidence>
<dbReference type="GO" id="GO:0006974">
    <property type="term" value="P:DNA damage response"/>
    <property type="evidence" value="ECO:0007669"/>
    <property type="project" value="TreeGrafter"/>
</dbReference>